<proteinExistence type="predicted"/>
<dbReference type="GO" id="GO:0044550">
    <property type="term" value="P:secondary metabolite biosynthetic process"/>
    <property type="evidence" value="ECO:0007669"/>
    <property type="project" value="TreeGrafter"/>
</dbReference>
<evidence type="ECO:0000259" key="4">
    <source>
        <dbReference type="Pfam" id="PF08545"/>
    </source>
</evidence>
<keyword evidence="6" id="KW-1185">Reference proteome</keyword>
<organism evidence="5 6">
    <name type="scientific">Convivina intestini</name>
    <dbReference type="NCBI Taxonomy" id="1505726"/>
    <lineage>
        <taxon>Bacteria</taxon>
        <taxon>Bacillati</taxon>
        <taxon>Bacillota</taxon>
        <taxon>Bacilli</taxon>
        <taxon>Lactobacillales</taxon>
        <taxon>Lactobacillaceae</taxon>
        <taxon>Convivina</taxon>
    </lineage>
</organism>
<dbReference type="GO" id="GO:0006633">
    <property type="term" value="P:fatty acid biosynthetic process"/>
    <property type="evidence" value="ECO:0007669"/>
    <property type="project" value="InterPro"/>
</dbReference>
<feature type="domain" description="Beta-ketoacyl-[acyl-carrier-protein] synthase III N-terminal" evidence="4">
    <location>
        <begin position="113"/>
        <end position="192"/>
    </location>
</feature>
<sequence>MTQTATLISMGLAEPDNIVYTKDLAERMGVDPKWAERVTGIHSRRHTTVEGVNDEGIRLAKASLDQALQRADLKITDLDVIICASAVPSQAIPATAPLLQAAYGEEAAGIPAFDINATCISFVTAFDLMANMISLGKYQRVGIVSTDLPSLSLNFDEPKNALLFGDGSAAAILGVDDHQAVHVLANKMATYGSGAHDTEIRGGGSAIPPKVYAQQPKTDFMFHMDGQATFRLAMRKVPDFVDELLQEAGLDLKDIDMVVPHQASGLAMKIMKKHLGIPDDKFYSIIEDHGNMVSASIPTTLATAIDRGDIKRGDKVLLIGTAAGLTMQGLIFEY</sequence>
<dbReference type="SUPFAM" id="SSF53901">
    <property type="entry name" value="Thiolase-like"/>
    <property type="match status" value="1"/>
</dbReference>
<comment type="caution">
    <text evidence="5">The sequence shown here is derived from an EMBL/GenBank/DDBJ whole genome shotgun (WGS) entry which is preliminary data.</text>
</comment>
<dbReference type="GO" id="GO:0004315">
    <property type="term" value="F:3-oxoacyl-[acyl-carrier-protein] synthase activity"/>
    <property type="evidence" value="ECO:0007669"/>
    <property type="project" value="InterPro"/>
</dbReference>
<dbReference type="PANTHER" id="PTHR34069">
    <property type="entry name" value="3-OXOACYL-[ACYL-CARRIER-PROTEIN] SYNTHASE 3"/>
    <property type="match status" value="1"/>
</dbReference>
<evidence type="ECO:0000256" key="2">
    <source>
        <dbReference type="ARBA" id="ARBA00023315"/>
    </source>
</evidence>
<name>A0A2U1DFB6_9LACO</name>
<keyword evidence="2" id="KW-0012">Acyltransferase</keyword>
<keyword evidence="1" id="KW-0808">Transferase</keyword>
<feature type="domain" description="Beta-ketoacyl-[acyl-carrier-protein] synthase III C-terminal" evidence="3">
    <location>
        <begin position="245"/>
        <end position="334"/>
    </location>
</feature>
<evidence type="ECO:0000313" key="6">
    <source>
        <dbReference type="Proteomes" id="UP000245433"/>
    </source>
</evidence>
<evidence type="ECO:0000256" key="1">
    <source>
        <dbReference type="ARBA" id="ARBA00022679"/>
    </source>
</evidence>
<dbReference type="Pfam" id="PF08541">
    <property type="entry name" value="ACP_syn_III_C"/>
    <property type="match status" value="1"/>
</dbReference>
<dbReference type="Proteomes" id="UP000245433">
    <property type="component" value="Unassembled WGS sequence"/>
</dbReference>
<evidence type="ECO:0000259" key="3">
    <source>
        <dbReference type="Pfam" id="PF08541"/>
    </source>
</evidence>
<protein>
    <submittedName>
        <fullName evidence="5">3-oxoacyl-[acyl-carrier-protein] synthase-3</fullName>
    </submittedName>
</protein>
<evidence type="ECO:0000313" key="5">
    <source>
        <dbReference type="EMBL" id="PVY86367.1"/>
    </source>
</evidence>
<dbReference type="AlphaFoldDB" id="A0A2U1DFB6"/>
<dbReference type="RefSeq" id="WP_165806755.1">
    <property type="nucleotide sequence ID" value="NZ_CAKOEW010000003.1"/>
</dbReference>
<gene>
    <name evidence="5" type="ORF">C7384_101283</name>
</gene>
<accession>A0A2U1DFB6</accession>
<dbReference type="InterPro" id="IPR013751">
    <property type="entry name" value="ACP_syn_III_N"/>
</dbReference>
<dbReference type="EMBL" id="QEKT01000001">
    <property type="protein sequence ID" value="PVY86367.1"/>
    <property type="molecule type" value="Genomic_DNA"/>
</dbReference>
<dbReference type="InterPro" id="IPR016039">
    <property type="entry name" value="Thiolase-like"/>
</dbReference>
<dbReference type="CDD" id="cd00830">
    <property type="entry name" value="KAS_III"/>
    <property type="match status" value="1"/>
</dbReference>
<dbReference type="InterPro" id="IPR013747">
    <property type="entry name" value="ACP_syn_III_C"/>
</dbReference>
<dbReference type="Gene3D" id="3.40.47.10">
    <property type="match status" value="2"/>
</dbReference>
<dbReference type="Pfam" id="PF08545">
    <property type="entry name" value="ACP_syn_III"/>
    <property type="match status" value="1"/>
</dbReference>
<dbReference type="PANTHER" id="PTHR34069:SF2">
    <property type="entry name" value="BETA-KETOACYL-[ACYL-CARRIER-PROTEIN] SYNTHASE III"/>
    <property type="match status" value="1"/>
</dbReference>
<reference evidence="5 6" key="1">
    <citation type="submission" date="2018-04" db="EMBL/GenBank/DDBJ databases">
        <title>Genomic Encyclopedia of Type Strains, Phase IV (KMG-IV): sequencing the most valuable type-strain genomes for metagenomic binning, comparative biology and taxonomic classification.</title>
        <authorList>
            <person name="Goeker M."/>
        </authorList>
    </citation>
    <scope>NUCLEOTIDE SEQUENCE [LARGE SCALE GENOMIC DNA]</scope>
    <source>
        <strain evidence="5 6">DSM 28795</strain>
    </source>
</reference>